<dbReference type="Gene3D" id="1.10.1220.10">
    <property type="entry name" value="Met repressor-like"/>
    <property type="match status" value="1"/>
</dbReference>
<dbReference type="KEGG" id="bsen:DP114_20455"/>
<dbReference type="AlphaFoldDB" id="A0A856MK06"/>
<gene>
    <name evidence="1" type="ORF">DP114_20455</name>
</gene>
<dbReference type="InterPro" id="IPR013321">
    <property type="entry name" value="Arc_rbn_hlx_hlx"/>
</dbReference>
<dbReference type="EMBL" id="CP030118">
    <property type="protein sequence ID" value="QDL09941.1"/>
    <property type="molecule type" value="Genomic_DNA"/>
</dbReference>
<name>A0A856MK06_9CYAN</name>
<evidence type="ECO:0000313" key="1">
    <source>
        <dbReference type="EMBL" id="QDL09941.1"/>
    </source>
</evidence>
<reference evidence="1 2" key="1">
    <citation type="submission" date="2018-06" db="EMBL/GenBank/DDBJ databases">
        <title>Comparative genomics of Brasilonema spp. strains.</title>
        <authorList>
            <person name="Alvarenga D.O."/>
            <person name="Fiore M.F."/>
            <person name="Varani A.M."/>
        </authorList>
    </citation>
    <scope>NUCLEOTIDE SEQUENCE [LARGE SCALE GENOMIC DNA]</scope>
    <source>
        <strain evidence="1 2">CENA114</strain>
    </source>
</reference>
<proteinExistence type="predicted"/>
<evidence type="ECO:0000313" key="2">
    <source>
        <dbReference type="Proteomes" id="UP000503129"/>
    </source>
</evidence>
<keyword evidence="2" id="KW-1185">Reference proteome</keyword>
<accession>A0A856MK06</accession>
<dbReference type="SUPFAM" id="SSF47598">
    <property type="entry name" value="Ribbon-helix-helix"/>
    <property type="match status" value="1"/>
</dbReference>
<dbReference type="InterPro" id="IPR010985">
    <property type="entry name" value="Ribbon_hlx_hlx"/>
</dbReference>
<organism evidence="1 2">
    <name type="scientific">Brasilonema sennae CENA114</name>
    <dbReference type="NCBI Taxonomy" id="415709"/>
    <lineage>
        <taxon>Bacteria</taxon>
        <taxon>Bacillati</taxon>
        <taxon>Cyanobacteriota</taxon>
        <taxon>Cyanophyceae</taxon>
        <taxon>Nostocales</taxon>
        <taxon>Scytonemataceae</taxon>
        <taxon>Brasilonema</taxon>
        <taxon>Bromeliae group (in: Brasilonema)</taxon>
    </lineage>
</organism>
<protein>
    <recommendedName>
        <fullName evidence="3">CopG family transcriptional regulator</fullName>
    </recommendedName>
</protein>
<dbReference type="Proteomes" id="UP000503129">
    <property type="component" value="Chromosome"/>
</dbReference>
<sequence>MKEKTLRFRMSERRYNRLKLYAEKKEKTMTQLVEEWVDRLPSLEESPALYPRAKWSTTIAGDEGGEVKKDIFWLK</sequence>
<evidence type="ECO:0008006" key="3">
    <source>
        <dbReference type="Google" id="ProtNLM"/>
    </source>
</evidence>
<dbReference type="GO" id="GO:0006355">
    <property type="term" value="P:regulation of DNA-templated transcription"/>
    <property type="evidence" value="ECO:0007669"/>
    <property type="project" value="InterPro"/>
</dbReference>